<feature type="domain" description="EGF-like" evidence="6">
    <location>
        <begin position="29"/>
        <end position="62"/>
    </location>
</feature>
<dbReference type="Proteomes" id="UP000612055">
    <property type="component" value="Unassembled WGS sequence"/>
</dbReference>
<feature type="domain" description="EGF-like" evidence="6">
    <location>
        <begin position="199"/>
        <end position="237"/>
    </location>
</feature>
<keyword evidence="4" id="KW-1015">Disulfide bond</keyword>
<comment type="caution">
    <text evidence="4">Lacks conserved residue(s) required for the propagation of feature annotation.</text>
</comment>
<evidence type="ECO:0000256" key="1">
    <source>
        <dbReference type="ARBA" id="ARBA00004323"/>
    </source>
</evidence>
<gene>
    <name evidence="7" type="ORF">HYH03_010287</name>
</gene>
<keyword evidence="3" id="KW-0333">Golgi apparatus</keyword>
<name>A0A835XW45_9CHLO</name>
<evidence type="ECO:0000256" key="4">
    <source>
        <dbReference type="PROSITE-ProRule" id="PRU00076"/>
    </source>
</evidence>
<dbReference type="PROSITE" id="PS00022">
    <property type="entry name" value="EGF_1"/>
    <property type="match status" value="2"/>
</dbReference>
<proteinExistence type="inferred from homology"/>
<evidence type="ECO:0000313" key="7">
    <source>
        <dbReference type="EMBL" id="KAG2491281.1"/>
    </source>
</evidence>
<dbReference type="PROSITE" id="PS50026">
    <property type="entry name" value="EGF_3"/>
    <property type="match status" value="2"/>
</dbReference>
<dbReference type="InterPro" id="IPR040911">
    <property type="entry name" value="Exostosin_GT47"/>
</dbReference>
<dbReference type="OrthoDB" id="1924787at2759"/>
<dbReference type="EMBL" id="JAEHOE010000054">
    <property type="protein sequence ID" value="KAG2491281.1"/>
    <property type="molecule type" value="Genomic_DNA"/>
</dbReference>
<comment type="caution">
    <text evidence="7">The sequence shown here is derived from an EMBL/GenBank/DDBJ whole genome shotgun (WGS) entry which is preliminary data.</text>
</comment>
<comment type="subcellular location">
    <subcellularLocation>
        <location evidence="1">Golgi apparatus membrane</location>
        <topology evidence="1">Single-pass type II membrane protein</topology>
    </subcellularLocation>
</comment>
<dbReference type="InterPro" id="IPR000742">
    <property type="entry name" value="EGF"/>
</dbReference>
<sequence>MGPWILVLLLYPWLGASGRHLLSAEVVVGRKPCASGCGTRGNCNYETGRCECPWGWDGDTCEVDYLVACRQTPDDPGSCGNSFPKNCECYRACLKLYCQYGTDTNRCRHHWLRYFAGSACWLYGNNETGTAGALARPQNSSLYPEHPEKETIWYDQIPDFFNSDTYTEDMRLKDPRRMYVSSMHRPDIFHMQWNHTAHALSHCPNQCSNGRGNCFQWQGEQEPRCMCRMGWNGTDCSGVETDLACSFAPTCGGVGQCLSGFCKCPEGRWGWGCHRATAHLPAPEQPHQVPDFRPPLSRFKIYMYDLPWRVSFPHEAFEWTYGRDEIYRADEYFLQSFLTDTVVRTENAYEANLFYVPALNFYYASNVGDAGPQTEFVLDYVRHTWPFYNRSGGADHFVFIPGDRGACGLQRWLMDDVIKVVHFGLQHKDHPWEDLHNKDYGCLQLKRDVVVPPSDEVFVDQARDIYRDLVANGGRDPSRTKLLVFAGGVGDGTVYSGGTRQMVFRMLKNATSTEGVELIEGRVHDYHTRLRASKFCFAPYGFGFGIRLVQAMQTGCIPLVIQDHVYQPFEDTMPYEEFSVRLPLRDVPRLVDVLRSYSDDELARMRLAMAKYYRAFIWYREDDGMAYEWTLAALQQRAYHLASGLFGSSASLAGRTRARR</sequence>
<feature type="disulfide bond" evidence="4">
    <location>
        <begin position="33"/>
        <end position="43"/>
    </location>
</feature>
<dbReference type="Pfam" id="PF03016">
    <property type="entry name" value="Exostosin_GT47"/>
    <property type="match status" value="1"/>
</dbReference>
<evidence type="ECO:0000256" key="5">
    <source>
        <dbReference type="SAM" id="SignalP"/>
    </source>
</evidence>
<feature type="disulfide bond" evidence="4">
    <location>
        <begin position="227"/>
        <end position="236"/>
    </location>
</feature>
<evidence type="ECO:0000256" key="3">
    <source>
        <dbReference type="ARBA" id="ARBA00023034"/>
    </source>
</evidence>
<evidence type="ECO:0000256" key="2">
    <source>
        <dbReference type="ARBA" id="ARBA00010271"/>
    </source>
</evidence>
<dbReference type="InterPro" id="IPR004263">
    <property type="entry name" value="Exostosin"/>
</dbReference>
<dbReference type="AlphaFoldDB" id="A0A835XW45"/>
<organism evidence="7 8">
    <name type="scientific">Edaphochlamys debaryana</name>
    <dbReference type="NCBI Taxonomy" id="47281"/>
    <lineage>
        <taxon>Eukaryota</taxon>
        <taxon>Viridiplantae</taxon>
        <taxon>Chlorophyta</taxon>
        <taxon>core chlorophytes</taxon>
        <taxon>Chlorophyceae</taxon>
        <taxon>CS clade</taxon>
        <taxon>Chlamydomonadales</taxon>
        <taxon>Chlamydomonadales incertae sedis</taxon>
        <taxon>Edaphochlamys</taxon>
    </lineage>
</organism>
<dbReference type="PROSITE" id="PS01186">
    <property type="entry name" value="EGF_2"/>
    <property type="match status" value="2"/>
</dbReference>
<keyword evidence="5" id="KW-0732">Signal</keyword>
<dbReference type="SMART" id="SM00181">
    <property type="entry name" value="EGF"/>
    <property type="match status" value="3"/>
</dbReference>
<evidence type="ECO:0000313" key="8">
    <source>
        <dbReference type="Proteomes" id="UP000612055"/>
    </source>
</evidence>
<dbReference type="PANTHER" id="PTHR11062:SF376">
    <property type="entry name" value="EXOSTOSIN FAMILY PROTEIN"/>
    <property type="match status" value="1"/>
</dbReference>
<comment type="similarity">
    <text evidence="2">Belongs to the glycosyltransferase 47 family.</text>
</comment>
<accession>A0A835XW45</accession>
<dbReference type="GO" id="GO:0016757">
    <property type="term" value="F:glycosyltransferase activity"/>
    <property type="evidence" value="ECO:0007669"/>
    <property type="project" value="InterPro"/>
</dbReference>
<keyword evidence="8" id="KW-1185">Reference proteome</keyword>
<keyword evidence="4" id="KW-0245">EGF-like domain</keyword>
<feature type="disulfide bond" evidence="4">
    <location>
        <begin position="52"/>
        <end position="61"/>
    </location>
</feature>
<evidence type="ECO:0000259" key="6">
    <source>
        <dbReference type="PROSITE" id="PS50026"/>
    </source>
</evidence>
<feature type="chain" id="PRO_5032340424" description="EGF-like domain-containing protein" evidence="5">
    <location>
        <begin position="19"/>
        <end position="660"/>
    </location>
</feature>
<dbReference type="GO" id="GO:0000139">
    <property type="term" value="C:Golgi membrane"/>
    <property type="evidence" value="ECO:0007669"/>
    <property type="project" value="UniProtKB-SubCell"/>
</dbReference>
<feature type="signal peptide" evidence="5">
    <location>
        <begin position="1"/>
        <end position="18"/>
    </location>
</feature>
<dbReference type="PANTHER" id="PTHR11062">
    <property type="entry name" value="EXOSTOSIN HEPARAN SULFATE GLYCOSYLTRANSFERASE -RELATED"/>
    <property type="match status" value="1"/>
</dbReference>
<protein>
    <recommendedName>
        <fullName evidence="6">EGF-like domain-containing protein</fullName>
    </recommendedName>
</protein>
<reference evidence="7" key="1">
    <citation type="journal article" date="2020" name="bioRxiv">
        <title>Comparative genomics of Chlamydomonas.</title>
        <authorList>
            <person name="Craig R.J."/>
            <person name="Hasan A.R."/>
            <person name="Ness R.W."/>
            <person name="Keightley P.D."/>
        </authorList>
    </citation>
    <scope>NUCLEOTIDE SEQUENCE</scope>
    <source>
        <strain evidence="7">CCAP 11/70</strain>
    </source>
</reference>